<feature type="coiled-coil region" evidence="8">
    <location>
        <begin position="301"/>
        <end position="328"/>
    </location>
</feature>
<evidence type="ECO:0000256" key="1">
    <source>
        <dbReference type="ARBA" id="ARBA00004162"/>
    </source>
</evidence>
<keyword evidence="6 10" id="KW-0472">Membrane</keyword>
<dbReference type="PANTHER" id="PTHR32219">
    <property type="entry name" value="RNA-BINDING PROTEIN YLMH-RELATED"/>
    <property type="match status" value="1"/>
</dbReference>
<feature type="transmembrane region" description="Helical" evidence="10">
    <location>
        <begin position="651"/>
        <end position="672"/>
    </location>
</feature>
<feature type="compositionally biased region" description="Low complexity" evidence="9">
    <location>
        <begin position="1"/>
        <end position="36"/>
    </location>
</feature>
<dbReference type="Proteomes" id="UP000239899">
    <property type="component" value="Unassembled WGS sequence"/>
</dbReference>
<evidence type="ECO:0000313" key="12">
    <source>
        <dbReference type="Proteomes" id="UP000239899"/>
    </source>
</evidence>
<keyword evidence="4 10" id="KW-1133">Transmembrane helix</keyword>
<evidence type="ECO:0000256" key="8">
    <source>
        <dbReference type="SAM" id="Coils"/>
    </source>
</evidence>
<evidence type="ECO:0000256" key="6">
    <source>
        <dbReference type="ARBA" id="ARBA00023136"/>
    </source>
</evidence>
<feature type="region of interest" description="Disordered" evidence="9">
    <location>
        <begin position="566"/>
        <end position="585"/>
    </location>
</feature>
<dbReference type="OrthoDB" id="2195113at2759"/>
<feature type="region of interest" description="Disordered" evidence="9">
    <location>
        <begin position="1"/>
        <end position="52"/>
    </location>
</feature>
<dbReference type="InterPro" id="IPR055282">
    <property type="entry name" value="PPI1-4"/>
</dbReference>
<feature type="compositionally biased region" description="Low complexity" evidence="9">
    <location>
        <begin position="612"/>
        <end position="629"/>
    </location>
</feature>
<dbReference type="AlphaFoldDB" id="A0A2P6TC14"/>
<feature type="compositionally biased region" description="Low complexity" evidence="9">
    <location>
        <begin position="590"/>
        <end position="604"/>
    </location>
</feature>
<feature type="region of interest" description="Disordered" evidence="9">
    <location>
        <begin position="590"/>
        <end position="641"/>
    </location>
</feature>
<feature type="compositionally biased region" description="Basic and acidic residues" evidence="9">
    <location>
        <begin position="492"/>
        <end position="532"/>
    </location>
</feature>
<feature type="compositionally biased region" description="Low complexity" evidence="9">
    <location>
        <begin position="576"/>
        <end position="585"/>
    </location>
</feature>
<keyword evidence="12" id="KW-1185">Reference proteome</keyword>
<protein>
    <submittedName>
        <fullName evidence="11">Proton pump</fullName>
    </submittedName>
</protein>
<keyword evidence="2" id="KW-1003">Cell membrane</keyword>
<feature type="compositionally biased region" description="Low complexity" evidence="9">
    <location>
        <begin position="421"/>
        <end position="443"/>
    </location>
</feature>
<feature type="compositionally biased region" description="Basic and acidic residues" evidence="9">
    <location>
        <begin position="42"/>
        <end position="52"/>
    </location>
</feature>
<evidence type="ECO:0000256" key="4">
    <source>
        <dbReference type="ARBA" id="ARBA00022989"/>
    </source>
</evidence>
<proteinExistence type="inferred from homology"/>
<dbReference type="GO" id="GO:0005886">
    <property type="term" value="C:plasma membrane"/>
    <property type="evidence" value="ECO:0007669"/>
    <property type="project" value="UniProtKB-SubCell"/>
</dbReference>
<organism evidence="11 12">
    <name type="scientific">Chlorella sorokiniana</name>
    <name type="common">Freshwater green alga</name>
    <dbReference type="NCBI Taxonomy" id="3076"/>
    <lineage>
        <taxon>Eukaryota</taxon>
        <taxon>Viridiplantae</taxon>
        <taxon>Chlorophyta</taxon>
        <taxon>core chlorophytes</taxon>
        <taxon>Trebouxiophyceae</taxon>
        <taxon>Chlorellales</taxon>
        <taxon>Chlorellaceae</taxon>
        <taxon>Chlorella clade</taxon>
        <taxon>Chlorella</taxon>
    </lineage>
</organism>
<gene>
    <name evidence="11" type="ORF">C2E21_9218</name>
</gene>
<comment type="similarity">
    <text evidence="7">Belongs to the plant Proton pump-interactor protein family.</text>
</comment>
<evidence type="ECO:0000256" key="9">
    <source>
        <dbReference type="SAM" id="MobiDB-lite"/>
    </source>
</evidence>
<evidence type="ECO:0000256" key="3">
    <source>
        <dbReference type="ARBA" id="ARBA00022692"/>
    </source>
</evidence>
<dbReference type="EMBL" id="LHPG02000025">
    <property type="protein sequence ID" value="PRW20170.1"/>
    <property type="molecule type" value="Genomic_DNA"/>
</dbReference>
<evidence type="ECO:0000256" key="2">
    <source>
        <dbReference type="ARBA" id="ARBA00022475"/>
    </source>
</evidence>
<comment type="subcellular location">
    <subcellularLocation>
        <location evidence="1">Cell membrane</location>
        <topology evidence="1">Single-pass membrane protein</topology>
    </subcellularLocation>
</comment>
<feature type="region of interest" description="Disordered" evidence="9">
    <location>
        <begin position="349"/>
        <end position="534"/>
    </location>
</feature>
<name>A0A2P6TC14_CHLSO</name>
<accession>A0A2P6TC14</accession>
<keyword evidence="3 10" id="KW-0812">Transmembrane</keyword>
<evidence type="ECO:0000256" key="10">
    <source>
        <dbReference type="SAM" id="Phobius"/>
    </source>
</evidence>
<feature type="coiled-coil region" evidence="8">
    <location>
        <begin position="125"/>
        <end position="174"/>
    </location>
</feature>
<evidence type="ECO:0000256" key="5">
    <source>
        <dbReference type="ARBA" id="ARBA00023054"/>
    </source>
</evidence>
<dbReference type="PANTHER" id="PTHR32219:SF3">
    <property type="entry name" value="CALPONIN-LIKE DOMAIN PROTEIN"/>
    <property type="match status" value="1"/>
</dbReference>
<feature type="coiled-coil region" evidence="8">
    <location>
        <begin position="212"/>
        <end position="246"/>
    </location>
</feature>
<comment type="caution">
    <text evidence="11">The sequence shown here is derived from an EMBL/GenBank/DDBJ whole genome shotgun (WGS) entry which is preliminary data.</text>
</comment>
<reference evidence="11 12" key="1">
    <citation type="journal article" date="2018" name="Plant J.">
        <title>Genome sequences of Chlorella sorokiniana UTEX 1602 and Micractinium conductrix SAG 241.80: implications to maltose excretion by a green alga.</title>
        <authorList>
            <person name="Arriola M.B."/>
            <person name="Velmurugan N."/>
            <person name="Zhang Y."/>
            <person name="Plunkett M.H."/>
            <person name="Hondzo H."/>
            <person name="Barney B.M."/>
        </authorList>
    </citation>
    <scope>NUCLEOTIDE SEQUENCE [LARGE SCALE GENOMIC DNA]</scope>
    <source>
        <strain evidence="12">UTEX 1602</strain>
    </source>
</reference>
<evidence type="ECO:0000313" key="11">
    <source>
        <dbReference type="EMBL" id="PRW20170.1"/>
    </source>
</evidence>
<feature type="compositionally biased region" description="Low complexity" evidence="9">
    <location>
        <begin position="466"/>
        <end position="480"/>
    </location>
</feature>
<evidence type="ECO:0000256" key="7">
    <source>
        <dbReference type="ARBA" id="ARBA00038080"/>
    </source>
</evidence>
<dbReference type="SMR" id="A0A2P6TC14"/>
<sequence length="677" mass="73821">MASAVEPESVVPAVEPELNGLAEGEVAEAAEPAPAGDSKPNGQHEDESEPWRRRLWIVRMPRPPEAPAIKVLEQEVDTYRTQMSLITEALNVKKVERDSAREATRAARDAFMQSREAFEERNRPMRELAQQRQDAAAVANKLKESFSDLLVKSEAELEEQLKALNHRIEHESITLNEEKKALATIKKLQQQRERVREYEASASLFADTRAKRTELQEAMKEFDGEIKALRQEMDVQRQILDKLREHERGIDAEVEEIITERRRCREVMEEAYQRMSSLKKGQWEKNNTFYSNRSFSRDIRKMVAEGKLEEARDACAEQQDEAVAQLRDQPTFRSEYFALWEQQRKVPISAAEEEELPPPTKGAKGGAKGGKAKAAAPAPEPVDPAKKAEATIAALLEEAREEARRAKAAAAAAEAAERDAAAAASAAEASLAAAEREQAAAARTVVGLEEEGGAAARPHARPPRPAAARHAAPAVEPVVVPEEDFELPDVVKTLKEKTPSSQELKELERERQRQAREEAERRKAKKAAEKEKKKARLLAAAARAQEAAAAAHVAAAAAVAAVGAEDTASSDGGEGSAPVAAAAVAAGSSAEEAGVAAAAPSEQGGELRRRGGAAAKPKAGPKGVGSKPAARPRPTPSKPHTLRRWIRENELLVYGGAILLTMFMLLMLWWTASTVPQ</sequence>
<keyword evidence="5 8" id="KW-0175">Coiled coil</keyword>